<dbReference type="EMBL" id="KN840463">
    <property type="protein sequence ID" value="KIP09678.1"/>
    <property type="molecule type" value="Genomic_DNA"/>
</dbReference>
<reference evidence="2 3" key="1">
    <citation type="journal article" date="2014" name="PLoS Genet.">
        <title>Analysis of the Phlebiopsis gigantea genome, transcriptome and secretome provides insight into its pioneer colonization strategies of wood.</title>
        <authorList>
            <person name="Hori C."/>
            <person name="Ishida T."/>
            <person name="Igarashi K."/>
            <person name="Samejima M."/>
            <person name="Suzuki H."/>
            <person name="Master E."/>
            <person name="Ferreira P."/>
            <person name="Ruiz-Duenas F.J."/>
            <person name="Held B."/>
            <person name="Canessa P."/>
            <person name="Larrondo L.F."/>
            <person name="Schmoll M."/>
            <person name="Druzhinina I.S."/>
            <person name="Kubicek C.P."/>
            <person name="Gaskell J.A."/>
            <person name="Kersten P."/>
            <person name="St John F."/>
            <person name="Glasner J."/>
            <person name="Sabat G."/>
            <person name="Splinter BonDurant S."/>
            <person name="Syed K."/>
            <person name="Yadav J."/>
            <person name="Mgbeahuruike A.C."/>
            <person name="Kovalchuk A."/>
            <person name="Asiegbu F.O."/>
            <person name="Lackner G."/>
            <person name="Hoffmeister D."/>
            <person name="Rencoret J."/>
            <person name="Gutierrez A."/>
            <person name="Sun H."/>
            <person name="Lindquist E."/>
            <person name="Barry K."/>
            <person name="Riley R."/>
            <person name="Grigoriev I.V."/>
            <person name="Henrissat B."/>
            <person name="Kues U."/>
            <person name="Berka R.M."/>
            <person name="Martinez A.T."/>
            <person name="Covert S.F."/>
            <person name="Blanchette R.A."/>
            <person name="Cullen D."/>
        </authorList>
    </citation>
    <scope>NUCLEOTIDE SEQUENCE [LARGE SCALE GENOMIC DNA]</scope>
    <source>
        <strain evidence="2 3">11061_1 CR5-6</strain>
    </source>
</reference>
<accession>A0A0C3PR73</accession>
<evidence type="ECO:0000313" key="3">
    <source>
        <dbReference type="Proteomes" id="UP000053257"/>
    </source>
</evidence>
<gene>
    <name evidence="2" type="ORF">PHLGIDRAFT_307858</name>
</gene>
<sequence>MCKGVHGAQVPTPHMHGLRNTSHGCGGQDGSGRDQEAHRVSREKVMGGGSVRGWGLPGAVIAQRHPESSVPERAQSDSQRWIRDLDRVPVKDACESVKFASGSLCWHLTAHLQASYLAKQGIRMYIWCRFKPLDMSTRMQASRHLRT</sequence>
<evidence type="ECO:0000313" key="2">
    <source>
        <dbReference type="EMBL" id="KIP09678.1"/>
    </source>
</evidence>
<evidence type="ECO:0000256" key="1">
    <source>
        <dbReference type="SAM" id="MobiDB-lite"/>
    </source>
</evidence>
<dbReference type="Proteomes" id="UP000053257">
    <property type="component" value="Unassembled WGS sequence"/>
</dbReference>
<keyword evidence="3" id="KW-1185">Reference proteome</keyword>
<organism evidence="2 3">
    <name type="scientific">Phlebiopsis gigantea (strain 11061_1 CR5-6)</name>
    <name type="common">White-rot fungus</name>
    <name type="synonym">Peniophora gigantea</name>
    <dbReference type="NCBI Taxonomy" id="745531"/>
    <lineage>
        <taxon>Eukaryota</taxon>
        <taxon>Fungi</taxon>
        <taxon>Dikarya</taxon>
        <taxon>Basidiomycota</taxon>
        <taxon>Agaricomycotina</taxon>
        <taxon>Agaricomycetes</taxon>
        <taxon>Polyporales</taxon>
        <taxon>Phanerochaetaceae</taxon>
        <taxon>Phlebiopsis</taxon>
    </lineage>
</organism>
<dbReference type="HOGENOM" id="CLU_1768782_0_0_1"/>
<feature type="region of interest" description="Disordered" evidence="1">
    <location>
        <begin position="1"/>
        <end position="34"/>
    </location>
</feature>
<dbReference type="AlphaFoldDB" id="A0A0C3PR73"/>
<protein>
    <submittedName>
        <fullName evidence="2">Uncharacterized protein</fullName>
    </submittedName>
</protein>
<name>A0A0C3PR73_PHLG1</name>
<proteinExistence type="predicted"/>